<dbReference type="EMBL" id="CP040428">
    <property type="protein sequence ID" value="QCT20457.1"/>
    <property type="molecule type" value="Genomic_DNA"/>
</dbReference>
<dbReference type="OrthoDB" id="6589035at2"/>
<proteinExistence type="predicted"/>
<dbReference type="Proteomes" id="UP000302163">
    <property type="component" value="Chromosome"/>
</dbReference>
<evidence type="ECO:0000313" key="2">
    <source>
        <dbReference type="Proteomes" id="UP000302163"/>
    </source>
</evidence>
<dbReference type="KEGG" id="izh:FEM41_12765"/>
<reference evidence="1 2" key="1">
    <citation type="submission" date="2019-05" db="EMBL/GenBank/DDBJ databases">
        <title>Complete genome sequence of Izhakiella calystegiae KSNA2, an endophyte isolated from beach morning glory (Calystegia soldanella).</title>
        <authorList>
            <person name="Jiang L."/>
            <person name="Jeong J.C."/>
            <person name="Kim C.Y."/>
            <person name="Kim D.H."/>
            <person name="Kim S.W."/>
            <person name="Lee j."/>
        </authorList>
    </citation>
    <scope>NUCLEOTIDE SEQUENCE [LARGE SCALE GENOMIC DNA]</scope>
    <source>
        <strain evidence="1 2">KSNA2</strain>
    </source>
</reference>
<organism evidence="1 2">
    <name type="scientific">Jejubacter calystegiae</name>
    <dbReference type="NCBI Taxonomy" id="2579935"/>
    <lineage>
        <taxon>Bacteria</taxon>
        <taxon>Pseudomonadati</taxon>
        <taxon>Pseudomonadota</taxon>
        <taxon>Gammaproteobacteria</taxon>
        <taxon>Enterobacterales</taxon>
        <taxon>Enterobacteriaceae</taxon>
        <taxon>Jejubacter</taxon>
    </lineage>
</organism>
<dbReference type="AlphaFoldDB" id="A0A4V1G7Q4"/>
<keyword evidence="2" id="KW-1185">Reference proteome</keyword>
<gene>
    <name evidence="1" type="ORF">FEM41_12765</name>
</gene>
<protein>
    <submittedName>
        <fullName evidence="1">Uncharacterized protein</fullName>
    </submittedName>
</protein>
<accession>A0A4V1G7Q4</accession>
<sequence>MVCKTHRQLAGIAILCPDDPLPLPIQQATEALRQGETLDQVMIRLNQQGILAWRQAPPTDPFYDSCWVRPGNGPQVLIACTWVPVSVH</sequence>
<name>A0A4V1G7Q4_9ENTR</name>
<dbReference type="RefSeq" id="WP_138096332.1">
    <property type="nucleotide sequence ID" value="NZ_CP040428.1"/>
</dbReference>
<evidence type="ECO:0000313" key="1">
    <source>
        <dbReference type="EMBL" id="QCT20457.1"/>
    </source>
</evidence>